<organism evidence="8 9">
    <name type="scientific">Geodermatophilus normandii</name>
    <dbReference type="NCBI Taxonomy" id="1137989"/>
    <lineage>
        <taxon>Bacteria</taxon>
        <taxon>Bacillati</taxon>
        <taxon>Actinomycetota</taxon>
        <taxon>Actinomycetes</taxon>
        <taxon>Geodermatophilales</taxon>
        <taxon>Geodermatophilaceae</taxon>
        <taxon>Geodermatophilus</taxon>
    </lineage>
</organism>
<feature type="compositionally biased region" description="Basic and acidic residues" evidence="5">
    <location>
        <begin position="283"/>
        <end position="293"/>
    </location>
</feature>
<keyword evidence="3 8" id="KW-0378">Hydrolase</keyword>
<feature type="compositionally biased region" description="Basic residues" evidence="5">
    <location>
        <begin position="323"/>
        <end position="341"/>
    </location>
</feature>
<dbReference type="Pfam" id="PF18915">
    <property type="entry name" value="DUF5667"/>
    <property type="match status" value="1"/>
</dbReference>
<dbReference type="CDD" id="cd02612">
    <property type="entry name" value="HAD_PGPPase"/>
    <property type="match status" value="1"/>
</dbReference>
<feature type="region of interest" description="Disordered" evidence="5">
    <location>
        <begin position="256"/>
        <end position="385"/>
    </location>
</feature>
<dbReference type="Gene3D" id="3.40.50.1000">
    <property type="entry name" value="HAD superfamily/HAD-like"/>
    <property type="match status" value="1"/>
</dbReference>
<dbReference type="RefSeq" id="WP_245899964.1">
    <property type="nucleotide sequence ID" value="NZ_QGTX01000001.1"/>
</dbReference>
<reference evidence="9" key="1">
    <citation type="submission" date="2018-05" db="EMBL/GenBank/DDBJ databases">
        <authorList>
            <person name="Klenk H.-P."/>
            <person name="Huntemann M."/>
            <person name="Clum A."/>
            <person name="Pillay M."/>
            <person name="Palaniappan K."/>
            <person name="Varghese N."/>
            <person name="Mikhailova N."/>
            <person name="Stamatis D."/>
            <person name="Reddy T."/>
            <person name="Daum C."/>
            <person name="Shapiro N."/>
            <person name="Ivanova N."/>
            <person name="Kyrpides N."/>
            <person name="Woyke T."/>
        </authorList>
    </citation>
    <scope>NUCLEOTIDE SEQUENCE [LARGE SCALE GENOMIC DNA]</scope>
    <source>
        <strain evidence="9">DSM 45417</strain>
    </source>
</reference>
<comment type="similarity">
    <text evidence="1">Belongs to the HAD-like hydrolase superfamily. SerB family.</text>
</comment>
<gene>
    <name evidence="8" type="ORF">JD79_01829</name>
</gene>
<dbReference type="Proteomes" id="UP000246661">
    <property type="component" value="Unassembled WGS sequence"/>
</dbReference>
<dbReference type="GO" id="GO:0046872">
    <property type="term" value="F:metal ion binding"/>
    <property type="evidence" value="ECO:0007669"/>
    <property type="project" value="UniProtKB-KW"/>
</dbReference>
<dbReference type="InterPro" id="IPR050582">
    <property type="entry name" value="HAD-like_SerB"/>
</dbReference>
<feature type="domain" description="DUF5667" evidence="7">
    <location>
        <begin position="112"/>
        <end position="180"/>
    </location>
</feature>
<dbReference type="InterPro" id="IPR036412">
    <property type="entry name" value="HAD-like_sf"/>
</dbReference>
<feature type="transmembrane region" description="Helical" evidence="6">
    <location>
        <begin position="87"/>
        <end position="107"/>
    </location>
</feature>
<dbReference type="FunFam" id="3.40.50.1000:FF:000025">
    <property type="entry name" value="HAD hydrolase, family IB"/>
    <property type="match status" value="1"/>
</dbReference>
<dbReference type="InterPro" id="IPR023214">
    <property type="entry name" value="HAD_sf"/>
</dbReference>
<evidence type="ECO:0000256" key="6">
    <source>
        <dbReference type="SAM" id="Phobius"/>
    </source>
</evidence>
<comment type="caution">
    <text evidence="8">The sequence shown here is derived from an EMBL/GenBank/DDBJ whole genome shotgun (WGS) entry which is preliminary data.</text>
</comment>
<keyword evidence="6" id="KW-1133">Transmembrane helix</keyword>
<evidence type="ECO:0000256" key="5">
    <source>
        <dbReference type="SAM" id="MobiDB-lite"/>
    </source>
</evidence>
<dbReference type="AlphaFoldDB" id="A0A317QIS9"/>
<evidence type="ECO:0000313" key="9">
    <source>
        <dbReference type="Proteomes" id="UP000246661"/>
    </source>
</evidence>
<dbReference type="InterPro" id="IPR006385">
    <property type="entry name" value="HAD_hydro_SerB1"/>
</dbReference>
<feature type="transmembrane region" description="Helical" evidence="6">
    <location>
        <begin position="700"/>
        <end position="721"/>
    </location>
</feature>
<dbReference type="Gene3D" id="1.20.1440.100">
    <property type="entry name" value="SG protein - dephosphorylation function"/>
    <property type="match status" value="1"/>
</dbReference>
<name>A0A317QIS9_9ACTN</name>
<keyword evidence="9" id="KW-1185">Reference proteome</keyword>
<evidence type="ECO:0000259" key="7">
    <source>
        <dbReference type="Pfam" id="PF18915"/>
    </source>
</evidence>
<evidence type="ECO:0000256" key="3">
    <source>
        <dbReference type="ARBA" id="ARBA00022801"/>
    </source>
</evidence>
<feature type="compositionally biased region" description="Basic residues" evidence="5">
    <location>
        <begin position="369"/>
        <end position="379"/>
    </location>
</feature>
<dbReference type="Pfam" id="PF12710">
    <property type="entry name" value="HAD"/>
    <property type="match status" value="1"/>
</dbReference>
<feature type="compositionally biased region" description="Basic residues" evidence="5">
    <location>
        <begin position="294"/>
        <end position="315"/>
    </location>
</feature>
<keyword evidence="6" id="KW-0812">Transmembrane</keyword>
<keyword evidence="2" id="KW-0479">Metal-binding</keyword>
<dbReference type="InterPro" id="IPR043725">
    <property type="entry name" value="DUF5667"/>
</dbReference>
<accession>A0A317QIS9</accession>
<evidence type="ECO:0000256" key="4">
    <source>
        <dbReference type="ARBA" id="ARBA00022842"/>
    </source>
</evidence>
<sequence length="727" mass="76914">MSDRHDAAGASRRASVHGREAALEDRLRALATDLDDEPSPDFRAATRARLVAMAAVRSPEPEPEPRRGLARLRAARPGRRPAWRARLAAGVAGAAVAVTALGSLVALSTDAEPGDALYGLKRGTEQTQLALAGDERGLTLLEFATTRLRELDRLVDGSATAPPADLVLDTLATMDAQTSEGAALVLTQAVAGGDAGPLSVLSGWAQDQGDGLAGLQAALPADAGDAATRSLGLLGAVGTRAADLEAALDCPTGPAVAGADDLGPCPRPARPRDAGPLRPGRAARSDRRPEARSRTGRPPRRRPRRRPPPRVHPRPRPPPAGLRRLRRHGTRRRQRALRRGQRTHDVPVRTDRGPADPGADAPAPPGTAARRRLPPRRPARSPTPWACAAWCPSCAEVRLRLPGGRSVVSPGAAREAAGPPQGREPVPGLPFRGRRKQDAGAPTEDEIRAHVAGAASAAAAEVEPVPTVVADRTAAAFFDVDNTMMMGASLFWFARGLASRKYLTSRDIARFAWQQAKFRVAGNESAGDMLTIRETALAFVAGREVSEIVDAGEEIYDELMADRIWSGTRNLAQQHLDAGQRVWLVTATPVELARIIAHRLGLTGALGTVAEVVDGCYTGRLVGELMHGEAKAEAVRALAEREGLDLARCTAYSDSANDLPMLTLTGTAVAVNPDTELRAVARSRDWTIRDFRTGRKAARIGVPTVAAAALTGGAVGGALAFRRRRLL</sequence>
<feature type="compositionally biased region" description="Basic and acidic residues" evidence="5">
    <location>
        <begin position="342"/>
        <end position="354"/>
    </location>
</feature>
<evidence type="ECO:0000256" key="1">
    <source>
        <dbReference type="ARBA" id="ARBA00009184"/>
    </source>
</evidence>
<keyword evidence="6" id="KW-0472">Membrane</keyword>
<dbReference type="GO" id="GO:0016787">
    <property type="term" value="F:hydrolase activity"/>
    <property type="evidence" value="ECO:0007669"/>
    <property type="project" value="UniProtKB-KW"/>
</dbReference>
<protein>
    <submittedName>
        <fullName evidence="8">HAD superfamily hydrolase (TIGR01490 family)</fullName>
    </submittedName>
</protein>
<evidence type="ECO:0000256" key="2">
    <source>
        <dbReference type="ARBA" id="ARBA00022723"/>
    </source>
</evidence>
<dbReference type="NCBIfam" id="TIGR01490">
    <property type="entry name" value="HAD-SF-IB-hyp1"/>
    <property type="match status" value="1"/>
</dbReference>
<dbReference type="SUPFAM" id="SSF56784">
    <property type="entry name" value="HAD-like"/>
    <property type="match status" value="1"/>
</dbReference>
<proteinExistence type="inferred from homology"/>
<dbReference type="NCBIfam" id="TIGR01488">
    <property type="entry name" value="HAD-SF-IB"/>
    <property type="match status" value="1"/>
</dbReference>
<feature type="region of interest" description="Disordered" evidence="5">
    <location>
        <begin position="408"/>
        <end position="443"/>
    </location>
</feature>
<keyword evidence="4" id="KW-0460">Magnesium</keyword>
<dbReference type="PANTHER" id="PTHR43344:SF15">
    <property type="entry name" value="PHOSPHOSERINE PHOSPHATASE SERB1"/>
    <property type="match status" value="1"/>
</dbReference>
<dbReference type="EMBL" id="QGTX01000001">
    <property type="protein sequence ID" value="PWW22671.1"/>
    <property type="molecule type" value="Genomic_DNA"/>
</dbReference>
<dbReference type="PANTHER" id="PTHR43344">
    <property type="entry name" value="PHOSPHOSERINE PHOSPHATASE"/>
    <property type="match status" value="1"/>
</dbReference>
<evidence type="ECO:0000313" key="8">
    <source>
        <dbReference type="EMBL" id="PWW22671.1"/>
    </source>
</evidence>